<dbReference type="InterPro" id="IPR030885">
    <property type="entry name" value="Lepto_longest"/>
</dbReference>
<evidence type="ECO:0000256" key="1">
    <source>
        <dbReference type="SAM" id="Coils"/>
    </source>
</evidence>
<dbReference type="Proteomes" id="UP000297649">
    <property type="component" value="Unassembled WGS sequence"/>
</dbReference>
<organism evidence="3 4">
    <name type="scientific">Leptospira bandrabouensis</name>
    <dbReference type="NCBI Taxonomy" id="2484903"/>
    <lineage>
        <taxon>Bacteria</taxon>
        <taxon>Pseudomonadati</taxon>
        <taxon>Spirochaetota</taxon>
        <taxon>Spirochaetia</taxon>
        <taxon>Leptospirales</taxon>
        <taxon>Leptospiraceae</taxon>
        <taxon>Leptospira</taxon>
    </lineage>
</organism>
<dbReference type="NCBIfam" id="TIGR04388">
    <property type="entry name" value="Lepto_longest"/>
    <property type="match status" value="1"/>
</dbReference>
<sequence>MFSQFSFSRNIVTFIKYIFLSTLFTFAVYSQSLSETWNPPIYQPSEYSEFYGGVYFSNSLEEWDYKVEEVLFQSISQWKETAEIMVEQMLALEDGSDAFIANEGYLDERRKSLFSEVTVLYSAWERELMDDYFDNRNSFLHKLETGKVDSLYFQRIGQVSMYEEFTKEELKINENRNRILESAKEWEFQWNQTRQEGLDSFSNSFTELESDYQAYIQSLAETEIRFSDNLTAINSYKETIKTALREMVSQLQLGLDSECSVNTGCQYKNFDGSFNEAGKLFSKFIGDLALELNGPNIDPDSIFTLISTKIRDFLSNESNKAFSEYLRYHDQIYTYQTGFQINLDQTKAKFDLGGAQWNLRNQSFWQLSSDKRYENWLAGGSGEIGNFGRVYDSELRAIFQSIHNSNYQSLASIINGRLGEGRSVQSILSANLYTDVYNYINNEKLGDFYIPFDRAYHTSGNLLLDGKDKYGLWLAERYLSVGTPKRLDLQMGAIGYSVLYEMYDDNSYQTSLYWNGNYSQLGGQRDHFQNTLLPAVSHWETKVKEYSDFYENWKENRENLIADAKTKLDTNRMELERSKEDWLSRLEEEKRNGLNSWTELYKNGELAESPSPAISSWSPSSKWVPFQDAKLLEFKNSSIFDGSTENITIGNSNLLQDLQRSIVGVGQYASVLQMNNDLEELKLSEQKKLINQMAYEIRWDSLGGRELSKEEKILLGSYDVTQLSKEEQSRFGSCYENPEQSLCQSLLKREYETVIDTRNGVLTLKKEIHNGLLAGKNADGQYNAGKMEEVRHVQLSSIGKIQLTKTNDFFNIWNEEDWESLYQKKSEITESFLTHSLQNDKKFINSNLISIQEKDNRNQALYLERKESQESADSIFQELAVAYFTGGAAGVKASLKGKLESTINSEMAKAWVKATGGSESDIQTASMMVDFMRGRMSAKKIQSRDQYISIKNPIQAYESITAKALSAGQKIMDYGAFGMSNVAVNLMQAPALALYKTLAGEKQYNKTNNQIAGTGKRLEEIKENEQMLVQNGISVAVSQATGLPIEEVSKMLGDKMNQIKAEKANKAMAKNPIFDFSSVLLGSTGGIIKTAVVAFGMPEDEIQSILKDANRISNAGNLSQNSSEDAYLGYTFQALGMKADWTQHKSNYLDYSDSKAVVEDLGKKAISKELSKSWGMDESAINQIVDSTYSTYQKQKADKKARAKAVRQTAVNAVSIAITLGASGALAGVNSVLSSIGKVASSITNGILPATAQVGEAVATTFVQTIAGSHEGPKGAIAGLANGVLGGITQGMGKIQSGFFKGMVPGLGVSYSEQNGWGGSLGIGNNLNNITVSFSEKGDTTLQASKSLAGGVQIAADFTTNGASNVGFNYNPTGKGPRKDANFSLMYDLNGGGLSGSIGYTDPNSKLGLTTSIDKDEVSASSELQGVTLGRNTKNGFEMQEMNFAEQNINAAQDESEIGAGDNSSEGKETPEQEGDFFRDFSAAGFALAGLLAGGAVAAAKLFSGTSGSNSQGAEAGAGETLVLEKDRRKEEEGEENQTTDRSNDHLDYDLANSVLIDSMNPDISDQSGVGGVDIPAFEINSQNDTLADEFQKDVEAGAANRSLVYDSATDKYVSETGKLYTADEVAALHQADVLAGIQYKTADGMQLGIVSSINSFFGNETALSSHVQNSDTNHREKNKFGEVVFTRDQVDSFNKTDKINIYGSEFFKQNINGTDYFVRVKNGELQALILREDGRIMETSFQINRTIFGTNYSNGKIKLFDAVGKEITSSNSGQYNPNISAAQALANFDKIEAIKNSILDNFPKDTRLNSEKKLLELRLLGADTTDLENLLTKKRGKDIPLSGAALVEFEEYKRIREKKPLWDEPAGGYKTSTEALSSVNVTQDKTKETNADYFQRLGNEIREASKVVDLSDQNKLNEHLASVAKMLGSNLDGKMTYAQVGADGEISSVNTVGSDGFREIIATDCIRWIGGVFSAAGYTGLGSFANLNTNTYLLSDDVNRMNNLISKKQAHGNGVEYLRQASNLLERTSPIISSDVENATKGDGFKVPDLEVGQIGITRKMKDGAMKSDHVYMIVDKRYNEETSQFEYEISESYLTHGPATRWISHPDSSYLKRSEFYIVKPPDQ</sequence>
<evidence type="ECO:0000256" key="2">
    <source>
        <dbReference type="SAM" id="MobiDB-lite"/>
    </source>
</evidence>
<name>A0A6H3NK34_9LEPT</name>
<dbReference type="EMBL" id="RQHU01000025">
    <property type="protein sequence ID" value="TGN10747.1"/>
    <property type="molecule type" value="Genomic_DNA"/>
</dbReference>
<feature type="region of interest" description="Disordered" evidence="2">
    <location>
        <begin position="1506"/>
        <end position="1547"/>
    </location>
</feature>
<evidence type="ECO:0000313" key="4">
    <source>
        <dbReference type="Proteomes" id="UP000297649"/>
    </source>
</evidence>
<feature type="coiled-coil region" evidence="1">
    <location>
        <begin position="561"/>
        <end position="592"/>
    </location>
</feature>
<gene>
    <name evidence="3" type="ORF">EHR08_19035</name>
</gene>
<keyword evidence="4" id="KW-1185">Reference proteome</keyword>
<protein>
    <submittedName>
        <fullName evidence="3">TIGR04388 family protein</fullName>
    </submittedName>
</protein>
<comment type="caution">
    <text evidence="3">The sequence shown here is derived from an EMBL/GenBank/DDBJ whole genome shotgun (WGS) entry which is preliminary data.</text>
</comment>
<reference evidence="3" key="1">
    <citation type="journal article" date="2019" name="PLoS Negl. Trop. Dis.">
        <title>Revisiting the worldwide diversity of Leptospira species in the environment.</title>
        <authorList>
            <person name="Vincent A.T."/>
            <person name="Schiettekatte O."/>
            <person name="Bourhy P."/>
            <person name="Veyrier F.J."/>
            <person name="Picardeau M."/>
        </authorList>
    </citation>
    <scope>NUCLEOTIDE SEQUENCE [LARGE SCALE GENOMIC DNA]</scope>
    <source>
        <strain evidence="3">201601109</strain>
    </source>
</reference>
<proteinExistence type="predicted"/>
<keyword evidence="1" id="KW-0175">Coiled coil</keyword>
<dbReference type="RefSeq" id="WP_135781540.1">
    <property type="nucleotide sequence ID" value="NZ_JAIZBL010000002.1"/>
</dbReference>
<evidence type="ECO:0000313" key="3">
    <source>
        <dbReference type="EMBL" id="TGN10747.1"/>
    </source>
</evidence>
<feature type="compositionally biased region" description="Basic and acidic residues" evidence="2">
    <location>
        <begin position="1523"/>
        <end position="1532"/>
    </location>
</feature>
<accession>A0A6H3NK34</accession>